<accession>A0A0A9EDX2</accession>
<dbReference type="EMBL" id="GBRH01200702">
    <property type="protein sequence ID" value="JAD97193.1"/>
    <property type="molecule type" value="Transcribed_RNA"/>
</dbReference>
<sequence length="35" mass="4353">MKPRKQALLFFSNFREGRKNTYMFRLIVYVNFPHC</sequence>
<reference evidence="1" key="1">
    <citation type="submission" date="2014-09" db="EMBL/GenBank/DDBJ databases">
        <authorList>
            <person name="Magalhaes I.L.F."/>
            <person name="Oliveira U."/>
            <person name="Santos F.R."/>
            <person name="Vidigal T.H.D.A."/>
            <person name="Brescovit A.D."/>
            <person name="Santos A.J."/>
        </authorList>
    </citation>
    <scope>NUCLEOTIDE SEQUENCE</scope>
    <source>
        <tissue evidence="1">Shoot tissue taken approximately 20 cm above the soil surface</tissue>
    </source>
</reference>
<protein>
    <submittedName>
        <fullName evidence="1">Uncharacterized protein</fullName>
    </submittedName>
</protein>
<evidence type="ECO:0000313" key="1">
    <source>
        <dbReference type="EMBL" id="JAD97193.1"/>
    </source>
</evidence>
<name>A0A0A9EDX2_ARUDO</name>
<proteinExistence type="predicted"/>
<dbReference type="AlphaFoldDB" id="A0A0A9EDX2"/>
<reference evidence="1" key="2">
    <citation type="journal article" date="2015" name="Data Brief">
        <title>Shoot transcriptome of the giant reed, Arundo donax.</title>
        <authorList>
            <person name="Barrero R.A."/>
            <person name="Guerrero F.D."/>
            <person name="Moolhuijzen P."/>
            <person name="Goolsby J.A."/>
            <person name="Tidwell J."/>
            <person name="Bellgard S.E."/>
            <person name="Bellgard M.I."/>
        </authorList>
    </citation>
    <scope>NUCLEOTIDE SEQUENCE</scope>
    <source>
        <tissue evidence="1">Shoot tissue taken approximately 20 cm above the soil surface</tissue>
    </source>
</reference>
<organism evidence="1">
    <name type="scientific">Arundo donax</name>
    <name type="common">Giant reed</name>
    <name type="synonym">Donax arundinaceus</name>
    <dbReference type="NCBI Taxonomy" id="35708"/>
    <lineage>
        <taxon>Eukaryota</taxon>
        <taxon>Viridiplantae</taxon>
        <taxon>Streptophyta</taxon>
        <taxon>Embryophyta</taxon>
        <taxon>Tracheophyta</taxon>
        <taxon>Spermatophyta</taxon>
        <taxon>Magnoliopsida</taxon>
        <taxon>Liliopsida</taxon>
        <taxon>Poales</taxon>
        <taxon>Poaceae</taxon>
        <taxon>PACMAD clade</taxon>
        <taxon>Arundinoideae</taxon>
        <taxon>Arundineae</taxon>
        <taxon>Arundo</taxon>
    </lineage>
</organism>